<reference evidence="3" key="1">
    <citation type="submission" date="2019-08" db="EMBL/GenBank/DDBJ databases">
        <title>Complete Genome Sequence of the Polysaccharide-Degrading Rumen Bacterium Pseudobutyrivibrio xylanivorans MA3014.</title>
        <authorList>
            <person name="Palevich N."/>
            <person name="Maclean P.H."/>
            <person name="Kelly W.J."/>
            <person name="Leahy S.C."/>
            <person name="Rakonjac J."/>
            <person name="Attwood G.T."/>
        </authorList>
    </citation>
    <scope>NUCLEOTIDE SEQUENCE [LARGE SCALE GENOMIC DNA]</scope>
    <source>
        <strain evidence="3">MA3014</strain>
    </source>
</reference>
<keyword evidence="1" id="KW-0040">ANK repeat</keyword>
<dbReference type="InterPro" id="IPR002110">
    <property type="entry name" value="Ankyrin_rpt"/>
</dbReference>
<feature type="repeat" description="ANK" evidence="1">
    <location>
        <begin position="29"/>
        <end position="65"/>
    </location>
</feature>
<dbReference type="InterPro" id="IPR036770">
    <property type="entry name" value="Ankyrin_rpt-contain_sf"/>
</dbReference>
<dbReference type="Gene3D" id="1.25.40.20">
    <property type="entry name" value="Ankyrin repeat-containing domain"/>
    <property type="match status" value="1"/>
</dbReference>
<dbReference type="Proteomes" id="UP000327030">
    <property type="component" value="Chromosome 1"/>
</dbReference>
<dbReference type="AlphaFoldDB" id="A0A5P6VQ16"/>
<gene>
    <name evidence="2" type="ORF">FXF36_07260</name>
</gene>
<dbReference type="SUPFAM" id="SSF48403">
    <property type="entry name" value="Ankyrin repeat"/>
    <property type="match status" value="1"/>
</dbReference>
<organism evidence="2 3">
    <name type="scientific">Pseudobutyrivibrio xylanivorans</name>
    <dbReference type="NCBI Taxonomy" id="185007"/>
    <lineage>
        <taxon>Bacteria</taxon>
        <taxon>Bacillati</taxon>
        <taxon>Bacillota</taxon>
        <taxon>Clostridia</taxon>
        <taxon>Lachnospirales</taxon>
        <taxon>Lachnospiraceae</taxon>
        <taxon>Pseudobutyrivibrio</taxon>
    </lineage>
</organism>
<dbReference type="KEGG" id="pxv:FXF36_07260"/>
<sequence length="169" mass="20104">MDISLIAKMKKYKDFIAEYRDGDEQKLYKNKSLLFYAASNTDIDSRFLITDFLITKGADVRVTNECNENLLHILLSRTTHNLEQTRILCQKIIEAGVDINQMDEKGRVPLQYLINMKYTDEELEPLYDLWFSQSNLDFRHKNAWDKTPLELAEMLPYREKLVERMHNYE</sequence>
<name>A0A5P6VQ16_PSEXY</name>
<evidence type="ECO:0000256" key="1">
    <source>
        <dbReference type="PROSITE-ProRule" id="PRU00023"/>
    </source>
</evidence>
<protein>
    <submittedName>
        <fullName evidence="2">Ankyrin repeat domain-containing protein</fullName>
    </submittedName>
</protein>
<evidence type="ECO:0000313" key="2">
    <source>
        <dbReference type="EMBL" id="QFJ54667.1"/>
    </source>
</evidence>
<evidence type="ECO:0000313" key="3">
    <source>
        <dbReference type="Proteomes" id="UP000327030"/>
    </source>
</evidence>
<accession>A0A5P6VQ16</accession>
<dbReference type="EMBL" id="CP043028">
    <property type="protein sequence ID" value="QFJ54667.1"/>
    <property type="molecule type" value="Genomic_DNA"/>
</dbReference>
<proteinExistence type="predicted"/>
<dbReference type="PROSITE" id="PS50088">
    <property type="entry name" value="ANK_REPEAT"/>
    <property type="match status" value="1"/>
</dbReference>
<dbReference type="OrthoDB" id="2038281at2"/>